<feature type="domain" description="ACT" evidence="13">
    <location>
        <begin position="2"/>
        <end position="72"/>
    </location>
</feature>
<dbReference type="SUPFAM" id="SSF55785">
    <property type="entry name" value="PYP-like sensor domain (PAS domain)"/>
    <property type="match status" value="1"/>
</dbReference>
<evidence type="ECO:0000256" key="5">
    <source>
        <dbReference type="ARBA" id="ARBA00022797"/>
    </source>
</evidence>
<dbReference type="PROSITE" id="PS00676">
    <property type="entry name" value="SIGMA54_INTERACT_2"/>
    <property type="match status" value="1"/>
</dbReference>
<dbReference type="SMART" id="SM00382">
    <property type="entry name" value="AAA"/>
    <property type="match status" value="1"/>
</dbReference>
<keyword evidence="3" id="KW-0678">Repressor</keyword>
<keyword evidence="4" id="KW-0547">Nucleotide-binding</keyword>
<dbReference type="InterPro" id="IPR003593">
    <property type="entry name" value="AAA+_ATPase"/>
</dbReference>
<dbReference type="FunFam" id="1.10.10.60:FF:000112">
    <property type="entry name" value="TyrR family transcriptional regulator"/>
    <property type="match status" value="1"/>
</dbReference>
<keyword evidence="8" id="KW-0238">DNA-binding</keyword>
<dbReference type="Pfam" id="PF00158">
    <property type="entry name" value="Sigma54_activat"/>
    <property type="match status" value="1"/>
</dbReference>
<dbReference type="InterPro" id="IPR002078">
    <property type="entry name" value="Sigma_54_int"/>
</dbReference>
<evidence type="ECO:0000259" key="13">
    <source>
        <dbReference type="PROSITE" id="PS51671"/>
    </source>
</evidence>
<dbReference type="Pfam" id="PF25601">
    <property type="entry name" value="AAA_lid_14"/>
    <property type="match status" value="1"/>
</dbReference>
<keyword evidence="5" id="KW-0058">Aromatic hydrocarbons catabolism</keyword>
<evidence type="ECO:0000256" key="11">
    <source>
        <dbReference type="ARBA" id="ARBA00029500"/>
    </source>
</evidence>
<reference evidence="14 15" key="1">
    <citation type="submission" date="2018-05" db="EMBL/GenBank/DDBJ databases">
        <title>Vibrio limimaris sp. nov., isolated from marine sediment.</title>
        <authorList>
            <person name="Li C.-M."/>
        </authorList>
    </citation>
    <scope>NUCLEOTIDE SEQUENCE [LARGE SCALE GENOMIC DNA]</scope>
    <source>
        <strain evidence="14 15">E4404</strain>
    </source>
</reference>
<dbReference type="InterPro" id="IPR030828">
    <property type="entry name" value="HTH_TyrR"/>
</dbReference>
<dbReference type="GO" id="GO:0006355">
    <property type="term" value="P:regulation of DNA-templated transcription"/>
    <property type="evidence" value="ECO:0007669"/>
    <property type="project" value="InterPro"/>
</dbReference>
<evidence type="ECO:0000256" key="2">
    <source>
        <dbReference type="ARBA" id="ARBA00022490"/>
    </source>
</evidence>
<dbReference type="CDD" id="cd04877">
    <property type="entry name" value="ACT_TyrR"/>
    <property type="match status" value="1"/>
</dbReference>
<dbReference type="NCBIfam" id="TIGR04381">
    <property type="entry name" value="HTH_TypR"/>
    <property type="match status" value="1"/>
</dbReference>
<evidence type="ECO:0000313" key="15">
    <source>
        <dbReference type="Proteomes" id="UP000245362"/>
    </source>
</evidence>
<keyword evidence="2" id="KW-0963">Cytoplasm</keyword>
<dbReference type="SUPFAM" id="SSF55021">
    <property type="entry name" value="ACT-like"/>
    <property type="match status" value="1"/>
</dbReference>
<evidence type="ECO:0000256" key="7">
    <source>
        <dbReference type="ARBA" id="ARBA00023015"/>
    </source>
</evidence>
<evidence type="ECO:0000313" key="14">
    <source>
        <dbReference type="EMBL" id="PWI34770.1"/>
    </source>
</evidence>
<dbReference type="GO" id="GO:0005737">
    <property type="term" value="C:cytoplasm"/>
    <property type="evidence" value="ECO:0007669"/>
    <property type="project" value="UniProtKB-SubCell"/>
</dbReference>
<sequence length="515" mass="57673">MRLEVLCEDRLGLTRELLDILASRNIDLRGIEIDVSGIIYLNFPEIDFDTFRELMAQIRRISGVSDVRKIQFMPSERHTTELNSILANLPDPVLSVGLKGEVDMLNHAAEALFSKKNSELSGVQVTSLLPGFNYSGWLEDNRQRRREAIVLDGLDYVAETMPVYITEEISGDEVIAGAVITLRHSVQDGTKINFLPEGNSLGFEHFVGISNRHKAMMTQAKKLSMMDQPLLIEGETGTGKEMLARACHNRSERAPNPFLVLSCASMPDDVAETELFGHAPGTFNQNVGHKGIFEQADGGTVFLDEIGEMSSHLQIKLLRFLQDGTFRRVGEEHEVHVNVRVIASTKQNLAELTELGKFREDLYYRLNVLTISIPALRERPSDVPVLFDLFLSKYAQQLGVSKPAVDQAVMDELAAYQWPGNIRELDNMVLRAMTQLTGDQLTLDYFKLPKVESTASGLIGVNLDGSLDEIMKHYEAQILDKLYQSFPSSRKLAKRLGVSHTSIANKLRDYGINKH</sequence>
<evidence type="ECO:0000256" key="9">
    <source>
        <dbReference type="ARBA" id="ARBA00023159"/>
    </source>
</evidence>
<evidence type="ECO:0000256" key="6">
    <source>
        <dbReference type="ARBA" id="ARBA00022840"/>
    </source>
</evidence>
<evidence type="ECO:0000256" key="10">
    <source>
        <dbReference type="ARBA" id="ARBA00023163"/>
    </source>
</evidence>
<dbReference type="FunFam" id="3.40.50.300:FF:000006">
    <property type="entry name" value="DNA-binding transcriptional regulator NtrC"/>
    <property type="match status" value="1"/>
</dbReference>
<dbReference type="InterPro" id="IPR058031">
    <property type="entry name" value="AAA_lid_NorR"/>
</dbReference>
<proteinExistence type="predicted"/>
<organism evidence="14 15">
    <name type="scientific">Vibrio albus</name>
    <dbReference type="NCBI Taxonomy" id="2200953"/>
    <lineage>
        <taxon>Bacteria</taxon>
        <taxon>Pseudomonadati</taxon>
        <taxon>Pseudomonadota</taxon>
        <taxon>Gammaproteobacteria</taxon>
        <taxon>Vibrionales</taxon>
        <taxon>Vibrionaceae</taxon>
        <taxon>Vibrio</taxon>
    </lineage>
</organism>
<dbReference type="CDD" id="cd00009">
    <property type="entry name" value="AAA"/>
    <property type="match status" value="1"/>
</dbReference>
<dbReference type="SMART" id="SM00091">
    <property type="entry name" value="PAS"/>
    <property type="match status" value="1"/>
</dbReference>
<dbReference type="SUPFAM" id="SSF52540">
    <property type="entry name" value="P-loop containing nucleoside triphosphate hydrolases"/>
    <property type="match status" value="1"/>
</dbReference>
<dbReference type="PROSITE" id="PS51671">
    <property type="entry name" value="ACT"/>
    <property type="match status" value="1"/>
</dbReference>
<keyword evidence="10" id="KW-0804">Transcription</keyword>
<dbReference type="Gene3D" id="3.30.70.260">
    <property type="match status" value="1"/>
</dbReference>
<dbReference type="InterPro" id="IPR025662">
    <property type="entry name" value="Sigma_54_int_dom_ATP-bd_1"/>
</dbReference>
<dbReference type="InterPro" id="IPR002912">
    <property type="entry name" value="ACT_dom"/>
</dbReference>
<keyword evidence="9" id="KW-0010">Activator</keyword>
<evidence type="ECO:0000256" key="4">
    <source>
        <dbReference type="ARBA" id="ARBA00022741"/>
    </source>
</evidence>
<evidence type="ECO:0000256" key="3">
    <source>
        <dbReference type="ARBA" id="ARBA00022491"/>
    </source>
</evidence>
<dbReference type="PROSITE" id="PS50045">
    <property type="entry name" value="SIGMA54_INTERACT_4"/>
    <property type="match status" value="1"/>
</dbReference>
<gene>
    <name evidence="14" type="ORF">DI392_00350</name>
</gene>
<dbReference type="Gene3D" id="1.10.8.60">
    <property type="match status" value="1"/>
</dbReference>
<dbReference type="NCBIfam" id="NF008085">
    <property type="entry name" value="PRK10820.1"/>
    <property type="match status" value="1"/>
</dbReference>
<dbReference type="EMBL" id="QFWT01000001">
    <property type="protein sequence ID" value="PWI34770.1"/>
    <property type="molecule type" value="Genomic_DNA"/>
</dbReference>
<name>A0A2U3BDB7_9VIBR</name>
<dbReference type="GO" id="GO:0005524">
    <property type="term" value="F:ATP binding"/>
    <property type="evidence" value="ECO:0007669"/>
    <property type="project" value="UniProtKB-KW"/>
</dbReference>
<feature type="domain" description="Sigma-54 factor interaction" evidence="12">
    <location>
        <begin position="206"/>
        <end position="434"/>
    </location>
</feature>
<dbReference type="Pfam" id="PF18024">
    <property type="entry name" value="HTH_50"/>
    <property type="match status" value="1"/>
</dbReference>
<dbReference type="Proteomes" id="UP000245362">
    <property type="component" value="Unassembled WGS sequence"/>
</dbReference>
<dbReference type="SUPFAM" id="SSF46689">
    <property type="entry name" value="Homeodomain-like"/>
    <property type="match status" value="1"/>
</dbReference>
<accession>A0A2U3BDB7</accession>
<dbReference type="Pfam" id="PF01842">
    <property type="entry name" value="ACT"/>
    <property type="match status" value="1"/>
</dbReference>
<dbReference type="RefSeq" id="WP_109317925.1">
    <property type="nucleotide sequence ID" value="NZ_QFWT01000001.1"/>
</dbReference>
<dbReference type="PROSITE" id="PS00688">
    <property type="entry name" value="SIGMA54_INTERACT_3"/>
    <property type="match status" value="1"/>
</dbReference>
<dbReference type="InterPro" id="IPR025943">
    <property type="entry name" value="Sigma_54_int_dom_ATP-bd_2"/>
</dbReference>
<dbReference type="InterPro" id="IPR025944">
    <property type="entry name" value="Sigma_54_int_dom_CS"/>
</dbReference>
<protein>
    <recommendedName>
        <fullName evidence="11">HTH-type transcriptional regulatory protein TyrR</fullName>
    </recommendedName>
</protein>
<dbReference type="InterPro" id="IPR000014">
    <property type="entry name" value="PAS"/>
</dbReference>
<evidence type="ECO:0000256" key="1">
    <source>
        <dbReference type="ARBA" id="ARBA00004496"/>
    </source>
</evidence>
<keyword evidence="15" id="KW-1185">Reference proteome</keyword>
<dbReference type="InterPro" id="IPR035965">
    <property type="entry name" value="PAS-like_dom_sf"/>
</dbReference>
<dbReference type="AlphaFoldDB" id="A0A2U3BDB7"/>
<comment type="subcellular location">
    <subcellularLocation>
        <location evidence="1">Cytoplasm</location>
    </subcellularLocation>
</comment>
<dbReference type="PROSITE" id="PS00675">
    <property type="entry name" value="SIGMA54_INTERACT_1"/>
    <property type="match status" value="1"/>
</dbReference>
<evidence type="ECO:0000259" key="12">
    <source>
        <dbReference type="PROSITE" id="PS50045"/>
    </source>
</evidence>
<keyword evidence="7" id="KW-0805">Transcription regulation</keyword>
<dbReference type="PANTHER" id="PTHR32071">
    <property type="entry name" value="TRANSCRIPTIONAL REGULATORY PROTEIN"/>
    <property type="match status" value="1"/>
</dbReference>
<dbReference type="Gene3D" id="3.40.50.300">
    <property type="entry name" value="P-loop containing nucleotide triphosphate hydrolases"/>
    <property type="match status" value="1"/>
</dbReference>
<dbReference type="Gene3D" id="1.10.10.60">
    <property type="entry name" value="Homeodomain-like"/>
    <property type="match status" value="1"/>
</dbReference>
<dbReference type="OrthoDB" id="9804019at2"/>
<dbReference type="GO" id="GO:0003677">
    <property type="term" value="F:DNA binding"/>
    <property type="evidence" value="ECO:0007669"/>
    <property type="project" value="UniProtKB-KW"/>
</dbReference>
<dbReference type="InterPro" id="IPR045865">
    <property type="entry name" value="ACT-like_dom_sf"/>
</dbReference>
<dbReference type="PANTHER" id="PTHR32071:SF3">
    <property type="entry name" value="HTH-TYPE TRANSCRIPTIONAL REGULATORY PROTEIN TYRR"/>
    <property type="match status" value="1"/>
</dbReference>
<dbReference type="InterPro" id="IPR009057">
    <property type="entry name" value="Homeodomain-like_sf"/>
</dbReference>
<dbReference type="Gene3D" id="3.30.450.20">
    <property type="entry name" value="PAS domain"/>
    <property type="match status" value="1"/>
</dbReference>
<dbReference type="InterPro" id="IPR027417">
    <property type="entry name" value="P-loop_NTPase"/>
</dbReference>
<evidence type="ECO:0000256" key="8">
    <source>
        <dbReference type="ARBA" id="ARBA00023125"/>
    </source>
</evidence>
<comment type="caution">
    <text evidence="14">The sequence shown here is derived from an EMBL/GenBank/DDBJ whole genome shotgun (WGS) entry which is preliminary data.</text>
</comment>
<keyword evidence="6" id="KW-0067">ATP-binding</keyword>